<protein>
    <submittedName>
        <fullName evidence="1">Uncharacterized protein</fullName>
    </submittedName>
</protein>
<keyword evidence="2" id="KW-1185">Reference proteome</keyword>
<feature type="non-terminal residue" evidence="1">
    <location>
        <position position="288"/>
    </location>
</feature>
<dbReference type="EMBL" id="MU003494">
    <property type="protein sequence ID" value="KAF2476736.1"/>
    <property type="molecule type" value="Genomic_DNA"/>
</dbReference>
<evidence type="ECO:0000313" key="2">
    <source>
        <dbReference type="Proteomes" id="UP000799755"/>
    </source>
</evidence>
<reference evidence="1" key="1">
    <citation type="journal article" date="2020" name="Stud. Mycol.">
        <title>101 Dothideomycetes genomes: a test case for predicting lifestyles and emergence of pathogens.</title>
        <authorList>
            <person name="Haridas S."/>
            <person name="Albert R."/>
            <person name="Binder M."/>
            <person name="Bloem J."/>
            <person name="Labutti K."/>
            <person name="Salamov A."/>
            <person name="Andreopoulos B."/>
            <person name="Baker S."/>
            <person name="Barry K."/>
            <person name="Bills G."/>
            <person name="Bluhm B."/>
            <person name="Cannon C."/>
            <person name="Castanera R."/>
            <person name="Culley D."/>
            <person name="Daum C."/>
            <person name="Ezra D."/>
            <person name="Gonzalez J."/>
            <person name="Henrissat B."/>
            <person name="Kuo A."/>
            <person name="Liang C."/>
            <person name="Lipzen A."/>
            <person name="Lutzoni F."/>
            <person name="Magnuson J."/>
            <person name="Mondo S."/>
            <person name="Nolan M."/>
            <person name="Ohm R."/>
            <person name="Pangilinan J."/>
            <person name="Park H.-J."/>
            <person name="Ramirez L."/>
            <person name="Alfaro M."/>
            <person name="Sun H."/>
            <person name="Tritt A."/>
            <person name="Yoshinaga Y."/>
            <person name="Zwiers L.-H."/>
            <person name="Turgeon B."/>
            <person name="Goodwin S."/>
            <person name="Spatafora J."/>
            <person name="Crous P."/>
            <person name="Grigoriev I."/>
        </authorList>
    </citation>
    <scope>NUCLEOTIDE SEQUENCE</scope>
    <source>
        <strain evidence="1">ATCC 200398</strain>
    </source>
</reference>
<proteinExistence type="predicted"/>
<name>A0ACB6RE29_9PLEO</name>
<evidence type="ECO:0000313" key="1">
    <source>
        <dbReference type="EMBL" id="KAF2476736.1"/>
    </source>
</evidence>
<accession>A0ACB6RE29</accession>
<comment type="caution">
    <text evidence="1">The sequence shown here is derived from an EMBL/GenBank/DDBJ whole genome shotgun (WGS) entry which is preliminary data.</text>
</comment>
<dbReference type="Proteomes" id="UP000799755">
    <property type="component" value="Unassembled WGS sequence"/>
</dbReference>
<feature type="non-terminal residue" evidence="1">
    <location>
        <position position="1"/>
    </location>
</feature>
<sequence>TNNGGRKVAIVIDESGSMESSDPYDLRIQAGRSVNDWLISSKEAGGGKQADLVTVIGFDDVTRLLYPLGDPAGADKVFSQITTRGGTYIAGGVDDAMTEITKSGHDPTSNRSAIVVLTDGADSSTTTLVKSINKASQQGIRVSFGFLTGLYSSFSYQDQNVLAAILGTGGMYATIDGATAQNAFVNLMIVHGLTGNDNSNSISSTTIYNGLSVAFPLDTSGTNTLTYTAEANEKLTFSITSVAAGELTVTAKDPGGKELGKSTVSAYSSLPVDLKVTASTAGPLQLKV</sequence>
<gene>
    <name evidence="1" type="ORF">BDR25DRAFT_154042</name>
</gene>
<organism evidence="1 2">
    <name type="scientific">Lindgomyces ingoldianus</name>
    <dbReference type="NCBI Taxonomy" id="673940"/>
    <lineage>
        <taxon>Eukaryota</taxon>
        <taxon>Fungi</taxon>
        <taxon>Dikarya</taxon>
        <taxon>Ascomycota</taxon>
        <taxon>Pezizomycotina</taxon>
        <taxon>Dothideomycetes</taxon>
        <taxon>Pleosporomycetidae</taxon>
        <taxon>Pleosporales</taxon>
        <taxon>Lindgomycetaceae</taxon>
        <taxon>Lindgomyces</taxon>
    </lineage>
</organism>